<dbReference type="Pfam" id="PF25882">
    <property type="entry name" value="Plasmid_parti_C"/>
    <property type="match status" value="1"/>
</dbReference>
<organism evidence="2 3">
    <name type="scientific">Borreliella afzelii</name>
    <name type="common">Borrelia afzelii</name>
    <dbReference type="NCBI Taxonomy" id="29518"/>
    <lineage>
        <taxon>Bacteria</taxon>
        <taxon>Pseudomonadati</taxon>
        <taxon>Spirochaetota</taxon>
        <taxon>Spirochaetia</taxon>
        <taxon>Spirochaetales</taxon>
        <taxon>Borreliaceae</taxon>
        <taxon>Borreliella</taxon>
    </lineage>
</organism>
<evidence type="ECO:0000313" key="3">
    <source>
        <dbReference type="Proteomes" id="UP000529652"/>
    </source>
</evidence>
<name>A0AB34Z492_BORAF</name>
<evidence type="ECO:0000313" key="2">
    <source>
        <dbReference type="EMBL" id="MBB5141936.1"/>
    </source>
</evidence>
<dbReference type="AlphaFoldDB" id="A0AB34Z492"/>
<feature type="domain" description="Plasmid partition protein putative C-terminal" evidence="1">
    <location>
        <begin position="1"/>
        <end position="29"/>
    </location>
</feature>
<feature type="non-terminal residue" evidence="2">
    <location>
        <position position="1"/>
    </location>
</feature>
<dbReference type="Proteomes" id="UP000529652">
    <property type="component" value="Unassembled WGS sequence"/>
</dbReference>
<gene>
    <name evidence="2" type="ORF">HNP63_001357</name>
</gene>
<dbReference type="EMBL" id="JACHGM010000041">
    <property type="protein sequence ID" value="MBB5141936.1"/>
    <property type="molecule type" value="Genomic_DNA"/>
</dbReference>
<comment type="caution">
    <text evidence="2">The sequence shown here is derived from an EMBL/GenBank/DDBJ whole genome shotgun (WGS) entry which is preliminary data.</text>
</comment>
<accession>A0AB34Z492</accession>
<protein>
    <recommendedName>
        <fullName evidence="1">Plasmid partition protein putative C-terminal domain-containing protein</fullName>
    </recommendedName>
</protein>
<reference evidence="2 3" key="1">
    <citation type="submission" date="2020-08" db="EMBL/GenBank/DDBJ databases">
        <title>Genomic Encyclopedia of Type Strains, Phase IV (KMG-IV): sequencing the most valuable type-strain genomes for metagenomic binning, comparative biology and taxonomic classification.</title>
        <authorList>
            <person name="Goeker M."/>
        </authorList>
    </citation>
    <scope>NUCLEOTIDE SEQUENCE [LARGE SCALE GENOMIC DNA]</scope>
    <source>
        <strain evidence="2 3">DSM 10508</strain>
    </source>
</reference>
<dbReference type="InterPro" id="IPR058551">
    <property type="entry name" value="Plasmid_parti_C"/>
</dbReference>
<evidence type="ECO:0000259" key="1">
    <source>
        <dbReference type="Pfam" id="PF25882"/>
    </source>
</evidence>
<sequence>NAKFTGFLLDELFESQRDLVNKLLKRYKQLKG</sequence>
<proteinExistence type="predicted"/>